<organism evidence="1 2">
    <name type="scientific">Streptacidiphilus jiangxiensis</name>
    <dbReference type="NCBI Taxonomy" id="235985"/>
    <lineage>
        <taxon>Bacteria</taxon>
        <taxon>Bacillati</taxon>
        <taxon>Actinomycetota</taxon>
        <taxon>Actinomycetes</taxon>
        <taxon>Kitasatosporales</taxon>
        <taxon>Streptomycetaceae</taxon>
        <taxon>Streptacidiphilus</taxon>
    </lineage>
</organism>
<gene>
    <name evidence="1" type="ORF">SAMN05414137_115214</name>
</gene>
<dbReference type="AlphaFoldDB" id="A0A1H7UCJ3"/>
<evidence type="ECO:0008006" key="3">
    <source>
        <dbReference type="Google" id="ProtNLM"/>
    </source>
</evidence>
<evidence type="ECO:0000313" key="1">
    <source>
        <dbReference type="EMBL" id="SEL94723.1"/>
    </source>
</evidence>
<dbReference type="RefSeq" id="WP_425314712.1">
    <property type="nucleotide sequence ID" value="NZ_BBPN01000019.1"/>
</dbReference>
<dbReference type="STRING" id="235985.SAMN05414137_115214"/>
<reference evidence="2" key="1">
    <citation type="submission" date="2016-10" db="EMBL/GenBank/DDBJ databases">
        <authorList>
            <person name="Varghese N."/>
        </authorList>
    </citation>
    <scope>NUCLEOTIDE SEQUENCE [LARGE SCALE GENOMIC DNA]</scope>
    <source>
        <strain evidence="2">DSM 45096 / BCRC 16803 / CGMCC 4.1857 / CIP 109030 / JCM 12277 / KCTC 19219 / NBRC 100920 / 33214</strain>
    </source>
</reference>
<dbReference type="EMBL" id="FOAZ01000015">
    <property type="protein sequence ID" value="SEL94723.1"/>
    <property type="molecule type" value="Genomic_DNA"/>
</dbReference>
<dbReference type="Proteomes" id="UP000183015">
    <property type="component" value="Unassembled WGS sequence"/>
</dbReference>
<protein>
    <recommendedName>
        <fullName evidence="3">Antitoxin VbhA domain-containing protein</fullName>
    </recommendedName>
</protein>
<keyword evidence="2" id="KW-1185">Reference proteome</keyword>
<dbReference type="eggNOG" id="ENOG502ZNSJ">
    <property type="taxonomic scope" value="Bacteria"/>
</dbReference>
<name>A0A1H7UCJ3_STRJI</name>
<proteinExistence type="predicted"/>
<sequence>MSQPGMELEPDEADALRAWAADERARADSLAAALEQIAANGLPTVEECVAWEEIRELALARLDGRVP</sequence>
<evidence type="ECO:0000313" key="2">
    <source>
        <dbReference type="Proteomes" id="UP000183015"/>
    </source>
</evidence>
<accession>A0A1H7UCJ3</accession>